<dbReference type="Gene3D" id="1.10.101.10">
    <property type="entry name" value="PGBD-like superfamily/PGBD"/>
    <property type="match status" value="1"/>
</dbReference>
<evidence type="ECO:0000313" key="3">
    <source>
        <dbReference type="Proteomes" id="UP000290565"/>
    </source>
</evidence>
<dbReference type="SUPFAM" id="SSF47090">
    <property type="entry name" value="PGBD-like"/>
    <property type="match status" value="1"/>
</dbReference>
<organism evidence="2 3">
    <name type="scientific">Bradyrhizobium zhanjiangense</name>
    <dbReference type="NCBI Taxonomy" id="1325107"/>
    <lineage>
        <taxon>Bacteria</taxon>
        <taxon>Pseudomonadati</taxon>
        <taxon>Pseudomonadota</taxon>
        <taxon>Alphaproteobacteria</taxon>
        <taxon>Hyphomicrobiales</taxon>
        <taxon>Nitrobacteraceae</taxon>
        <taxon>Bradyrhizobium</taxon>
    </lineage>
</organism>
<dbReference type="Pfam" id="PF01471">
    <property type="entry name" value="PG_binding_1"/>
    <property type="match status" value="1"/>
</dbReference>
<reference evidence="2 3" key="1">
    <citation type="submission" date="2015-04" db="EMBL/GenBank/DDBJ databases">
        <title>Comparative genomics of rhizobia nodulating Arachis hypogaea in China.</title>
        <authorList>
            <person name="Li Y."/>
        </authorList>
    </citation>
    <scope>NUCLEOTIDE SEQUENCE [LARGE SCALE GENOMIC DNA]</scope>
    <source>
        <strain evidence="2 3">CCBAU 51787</strain>
    </source>
</reference>
<dbReference type="InterPro" id="IPR036365">
    <property type="entry name" value="PGBD-like_sf"/>
</dbReference>
<name>A0A4Q0SFA5_9BRAD</name>
<gene>
    <name evidence="2" type="ORF">XH94_24620</name>
</gene>
<comment type="caution">
    <text evidence="2">The sequence shown here is derived from an EMBL/GenBank/DDBJ whole genome shotgun (WGS) entry which is preliminary data.</text>
</comment>
<sequence length="290" mass="31931">MVCATSPALTADPRLLYFDEPVGFSAFHDLAVYRAWNDPKSFVILPTGVRSDKGNISFFYRKNGRGLYEGTLQLTIRPGYDDPELKAVLDELKTTVPDGHFVVGEPVMSEWEVAGIGVKQTVTPPLMSNPLLANTSVTLTISDELTRILLHSGSNYASAFVVRHKFAVRGIELDDTMSPKITTRWFSRSVSLPGGCNIEPEKYVDFRTGRAGCIFTIIFDRRFVLDVQALLKKINLYRGPLDGVAGVNTRAAIRDFQSSHGMDNDGEVSSLLLLRLREAAQMSPSAAVAN</sequence>
<feature type="domain" description="Peptidoglycan binding-like" evidence="1">
    <location>
        <begin position="224"/>
        <end position="271"/>
    </location>
</feature>
<protein>
    <recommendedName>
        <fullName evidence="1">Peptidoglycan binding-like domain-containing protein</fullName>
    </recommendedName>
</protein>
<dbReference type="InterPro" id="IPR036366">
    <property type="entry name" value="PGBDSf"/>
</dbReference>
<dbReference type="AlphaFoldDB" id="A0A4Q0SFA5"/>
<evidence type="ECO:0000259" key="1">
    <source>
        <dbReference type="Pfam" id="PF01471"/>
    </source>
</evidence>
<dbReference type="Proteomes" id="UP000290565">
    <property type="component" value="Unassembled WGS sequence"/>
</dbReference>
<accession>A0A4Q0SFA5</accession>
<proteinExistence type="predicted"/>
<dbReference type="EMBL" id="LBJM01000066">
    <property type="protein sequence ID" value="RXH37069.1"/>
    <property type="molecule type" value="Genomic_DNA"/>
</dbReference>
<evidence type="ECO:0000313" key="2">
    <source>
        <dbReference type="EMBL" id="RXH37069.1"/>
    </source>
</evidence>
<dbReference type="InterPro" id="IPR002477">
    <property type="entry name" value="Peptidoglycan-bd-like"/>
</dbReference>